<sequence length="197" mass="22365">MVRHYGNFFRPHLLGNRGARLRRSWILTAIGCFAHNFFARANFNNQVLKESISRHFFSRKKRLFGCFFSNLEAVDAALGTTFSQLLAKVTKRRNFFSLPSESSQKEDERSHGGYIIQLAEERKKKTPLLPLLYHLIHLEGTARDQRGHRSSHRDSKGSRDLTRGRSTACPSSPTKRQSTGSSSPIVSSDKGVVVEME</sequence>
<organism evidence="2 3">
    <name type="scientific">Ensete ventricosum</name>
    <name type="common">Abyssinian banana</name>
    <name type="synonym">Musa ensete</name>
    <dbReference type="NCBI Taxonomy" id="4639"/>
    <lineage>
        <taxon>Eukaryota</taxon>
        <taxon>Viridiplantae</taxon>
        <taxon>Streptophyta</taxon>
        <taxon>Embryophyta</taxon>
        <taxon>Tracheophyta</taxon>
        <taxon>Spermatophyta</taxon>
        <taxon>Magnoliopsida</taxon>
        <taxon>Liliopsida</taxon>
        <taxon>Zingiberales</taxon>
        <taxon>Musaceae</taxon>
        <taxon>Ensete</taxon>
    </lineage>
</organism>
<feature type="region of interest" description="Disordered" evidence="1">
    <location>
        <begin position="143"/>
        <end position="197"/>
    </location>
</feature>
<feature type="compositionally biased region" description="Basic and acidic residues" evidence="1">
    <location>
        <begin position="143"/>
        <end position="163"/>
    </location>
</feature>
<reference evidence="2 3" key="1">
    <citation type="submission" date="2022-12" db="EMBL/GenBank/DDBJ databases">
        <title>Chromosome-scale assembly of the Ensete ventricosum genome.</title>
        <authorList>
            <person name="Dussert Y."/>
            <person name="Stocks J."/>
            <person name="Wendawek A."/>
            <person name="Woldeyes F."/>
            <person name="Nichols R.A."/>
            <person name="Borrell J.S."/>
        </authorList>
    </citation>
    <scope>NUCLEOTIDE SEQUENCE [LARGE SCALE GENOMIC DNA]</scope>
    <source>
        <strain evidence="3">cv. Maze</strain>
        <tissue evidence="2">Seeds</tissue>
    </source>
</reference>
<gene>
    <name evidence="2" type="ORF">OPV22_003227</name>
</gene>
<evidence type="ECO:0000256" key="1">
    <source>
        <dbReference type="SAM" id="MobiDB-lite"/>
    </source>
</evidence>
<name>A0AAV8RZZ1_ENSVE</name>
<comment type="caution">
    <text evidence="2">The sequence shown here is derived from an EMBL/GenBank/DDBJ whole genome shotgun (WGS) entry which is preliminary data.</text>
</comment>
<proteinExistence type="predicted"/>
<dbReference type="AlphaFoldDB" id="A0AAV8RZZ1"/>
<dbReference type="EMBL" id="JAQQAF010000001">
    <property type="protein sequence ID" value="KAJ8512793.1"/>
    <property type="molecule type" value="Genomic_DNA"/>
</dbReference>
<evidence type="ECO:0000313" key="3">
    <source>
        <dbReference type="Proteomes" id="UP001222027"/>
    </source>
</evidence>
<evidence type="ECO:0000313" key="2">
    <source>
        <dbReference type="EMBL" id="KAJ8512793.1"/>
    </source>
</evidence>
<feature type="compositionally biased region" description="Polar residues" evidence="1">
    <location>
        <begin position="164"/>
        <end position="186"/>
    </location>
</feature>
<keyword evidence="3" id="KW-1185">Reference proteome</keyword>
<dbReference type="Proteomes" id="UP001222027">
    <property type="component" value="Unassembled WGS sequence"/>
</dbReference>
<accession>A0AAV8RZZ1</accession>
<protein>
    <submittedName>
        <fullName evidence="2">Uncharacterized protein</fullName>
    </submittedName>
</protein>